<organism evidence="3 4">
    <name type="scientific">Kroppenstedtia pulmonis</name>
    <dbReference type="NCBI Taxonomy" id="1380685"/>
    <lineage>
        <taxon>Bacteria</taxon>
        <taxon>Bacillati</taxon>
        <taxon>Bacillota</taxon>
        <taxon>Bacilli</taxon>
        <taxon>Bacillales</taxon>
        <taxon>Thermoactinomycetaceae</taxon>
        <taxon>Kroppenstedtia</taxon>
    </lineage>
</organism>
<dbReference type="RefSeq" id="WP_173223002.1">
    <property type="nucleotide sequence ID" value="NZ_CP048104.1"/>
</dbReference>
<dbReference type="Pfam" id="PF12728">
    <property type="entry name" value="HTH_17"/>
    <property type="match status" value="1"/>
</dbReference>
<feature type="domain" description="Helix-turn-helix" evidence="2">
    <location>
        <begin position="105"/>
        <end position="152"/>
    </location>
</feature>
<dbReference type="InterPro" id="IPR041657">
    <property type="entry name" value="HTH_17"/>
</dbReference>
<name>A0A7D3Y0Z0_9BACL</name>
<dbReference type="GO" id="GO:0003677">
    <property type="term" value="F:DNA binding"/>
    <property type="evidence" value="ECO:0007669"/>
    <property type="project" value="InterPro"/>
</dbReference>
<dbReference type="EMBL" id="CP048104">
    <property type="protein sequence ID" value="QKG84880.1"/>
    <property type="molecule type" value="Genomic_DNA"/>
</dbReference>
<dbReference type="InterPro" id="IPR010093">
    <property type="entry name" value="SinI_DNA-bd"/>
</dbReference>
<accession>A0A7D3Y0Z0</accession>
<reference evidence="3 4" key="1">
    <citation type="submission" date="2020-01" db="EMBL/GenBank/DDBJ databases">
        <authorList>
            <person name="Gulvik C.A."/>
            <person name="Batra D.G."/>
        </authorList>
    </citation>
    <scope>NUCLEOTIDE SEQUENCE [LARGE SCALE GENOMIC DNA]</scope>
    <source>
        <strain evidence="3 4">W9323</strain>
    </source>
</reference>
<evidence type="ECO:0000259" key="2">
    <source>
        <dbReference type="Pfam" id="PF12728"/>
    </source>
</evidence>
<keyword evidence="4" id="KW-1185">Reference proteome</keyword>
<sequence length="156" mass="17970">MHDIHITLDGRIVDLHILSEREYAFYRECLSAYKTNMPRGDYLRLMQSPSNPLMEGKRAITREIAKKPLFHVVEDLEYRLAIRQKIMTPKPDSLVNQEPAQRDRFLSVSEAAKVIDVSITDILKAIKEGKIASHRDKNGGNWKVSKRSLEKYSSTT</sequence>
<feature type="region of interest" description="Disordered" evidence="1">
    <location>
        <begin position="134"/>
        <end position="156"/>
    </location>
</feature>
<evidence type="ECO:0000313" key="4">
    <source>
        <dbReference type="Proteomes" id="UP000503088"/>
    </source>
</evidence>
<gene>
    <name evidence="3" type="ORF">GXN76_10640</name>
</gene>
<evidence type="ECO:0000313" key="3">
    <source>
        <dbReference type="EMBL" id="QKG84880.1"/>
    </source>
</evidence>
<dbReference type="AlphaFoldDB" id="A0A7D3Y0Z0"/>
<protein>
    <submittedName>
        <fullName evidence="3">Helix-turn-helix domain-containing protein</fullName>
    </submittedName>
</protein>
<dbReference type="KEGG" id="kpul:GXN76_10640"/>
<dbReference type="NCBIfam" id="TIGR01764">
    <property type="entry name" value="excise"/>
    <property type="match status" value="1"/>
</dbReference>
<proteinExistence type="predicted"/>
<dbReference type="Proteomes" id="UP000503088">
    <property type="component" value="Chromosome"/>
</dbReference>
<evidence type="ECO:0000256" key="1">
    <source>
        <dbReference type="SAM" id="MobiDB-lite"/>
    </source>
</evidence>